<dbReference type="PANTHER" id="PTHR43706:SF47">
    <property type="entry name" value="EXTERNAL NADH-UBIQUINONE OXIDOREDUCTASE 1, MITOCHONDRIAL-RELATED"/>
    <property type="match status" value="1"/>
</dbReference>
<evidence type="ECO:0000256" key="6">
    <source>
        <dbReference type="ARBA" id="ARBA00023002"/>
    </source>
</evidence>
<evidence type="ECO:0000259" key="10">
    <source>
        <dbReference type="Pfam" id="PF07992"/>
    </source>
</evidence>
<evidence type="ECO:0000256" key="9">
    <source>
        <dbReference type="SAM" id="Phobius"/>
    </source>
</evidence>
<dbReference type="Gene3D" id="3.50.50.100">
    <property type="match status" value="1"/>
</dbReference>
<keyword evidence="9" id="KW-0472">Membrane</keyword>
<dbReference type="STRING" id="1391627.SAMN05216464_101441"/>
<dbReference type="Pfam" id="PF22366">
    <property type="entry name" value="NDH2_C"/>
    <property type="match status" value="1"/>
</dbReference>
<sequence length="432" mass="47676">MDQKKSTKPRVVIIGGGFGGLQLAKNLKNAPVDVLMLDKHNYHTFQPLLYQVAAGSIAADSIGFPIRRIFTKQDNFRFALAEVQQIHPESNTIDTNIGTIYYDYLIIATGSNTNFFGNAEIEHFAMPMKNIPEALNLRSLILQNLEMSLVSKDPEEKAALMTFVVVGGGPTGVELSGALAEMRELILMKDYHGLRKHSMKVYLVEGKAELLASFSEGASSKAKKFLQDMDVTIFNSVHVQSYNGVELKIDDGTTILTRNVLWAAGVKGEVPAGMPETSITKGYRILVDEVSRVHGYTNIFAVGDVAAMITPETPNGHPGVAPAAMQQGEWLAKNLIRIINGDATVPFKYKDKGSLATIGRNKAVADLGKLHFQGFFAWLLWGFVHLMSLAGFTNKGIIFFSWAINYFTKNSDNRLIVRYFDLETRKSSSESK</sequence>
<dbReference type="OrthoDB" id="9781621at2"/>
<evidence type="ECO:0000256" key="2">
    <source>
        <dbReference type="ARBA" id="ARBA00012637"/>
    </source>
</evidence>
<dbReference type="Pfam" id="PF07992">
    <property type="entry name" value="Pyr_redox_2"/>
    <property type="match status" value="1"/>
</dbReference>
<evidence type="ECO:0000313" key="13">
    <source>
        <dbReference type="Proteomes" id="UP000199072"/>
    </source>
</evidence>
<dbReference type="InterPro" id="IPR045024">
    <property type="entry name" value="NDH-2"/>
</dbReference>
<evidence type="ECO:0000259" key="11">
    <source>
        <dbReference type="Pfam" id="PF22366"/>
    </source>
</evidence>
<keyword evidence="13" id="KW-1185">Reference proteome</keyword>
<evidence type="ECO:0000256" key="8">
    <source>
        <dbReference type="ARBA" id="ARBA00047599"/>
    </source>
</evidence>
<comment type="catalytic activity">
    <reaction evidence="8">
        <text>a quinone + NADH + H(+) = a quinol + NAD(+)</text>
        <dbReference type="Rhea" id="RHEA:46160"/>
        <dbReference type="ChEBI" id="CHEBI:15378"/>
        <dbReference type="ChEBI" id="CHEBI:24646"/>
        <dbReference type="ChEBI" id="CHEBI:57540"/>
        <dbReference type="ChEBI" id="CHEBI:57945"/>
        <dbReference type="ChEBI" id="CHEBI:132124"/>
        <dbReference type="EC" id="1.6.5.9"/>
    </reaction>
</comment>
<keyword evidence="3" id="KW-0285">Flavoprotein</keyword>
<dbReference type="EMBL" id="FNAI01000001">
    <property type="protein sequence ID" value="SDD33334.1"/>
    <property type="molecule type" value="Genomic_DNA"/>
</dbReference>
<dbReference type="InterPro" id="IPR023753">
    <property type="entry name" value="FAD/NAD-binding_dom"/>
</dbReference>
<dbReference type="PRINTS" id="PR00368">
    <property type="entry name" value="FADPNR"/>
</dbReference>
<evidence type="ECO:0000313" key="12">
    <source>
        <dbReference type="EMBL" id="SDD33334.1"/>
    </source>
</evidence>
<dbReference type="PANTHER" id="PTHR43706">
    <property type="entry name" value="NADH DEHYDROGENASE"/>
    <property type="match status" value="1"/>
</dbReference>
<dbReference type="Proteomes" id="UP000199072">
    <property type="component" value="Unassembled WGS sequence"/>
</dbReference>
<evidence type="ECO:0000256" key="1">
    <source>
        <dbReference type="ARBA" id="ARBA00005272"/>
    </source>
</evidence>
<dbReference type="InterPro" id="IPR036188">
    <property type="entry name" value="FAD/NAD-bd_sf"/>
</dbReference>
<protein>
    <recommendedName>
        <fullName evidence="2">NADH:ubiquinone reductase (non-electrogenic)</fullName>
        <ecNumber evidence="2">1.6.5.9</ecNumber>
    </recommendedName>
</protein>
<evidence type="ECO:0000256" key="7">
    <source>
        <dbReference type="ARBA" id="ARBA00023027"/>
    </source>
</evidence>
<dbReference type="InterPro" id="IPR054585">
    <property type="entry name" value="NDH2-like_C"/>
</dbReference>
<reference evidence="12 13" key="1">
    <citation type="submission" date="2016-10" db="EMBL/GenBank/DDBJ databases">
        <authorList>
            <person name="de Groot N.N."/>
        </authorList>
    </citation>
    <scope>NUCLEOTIDE SEQUENCE [LARGE SCALE GENOMIC DNA]</scope>
    <source>
        <strain evidence="12 13">47C3B</strain>
    </source>
</reference>
<keyword evidence="5" id="KW-0809">Transit peptide</keyword>
<dbReference type="PRINTS" id="PR00411">
    <property type="entry name" value="PNDRDTASEI"/>
</dbReference>
<keyword evidence="4" id="KW-0274">FAD</keyword>
<keyword evidence="7" id="KW-0520">NAD</keyword>
<organism evidence="12 13">
    <name type="scientific">Mucilaginibacter pineti</name>
    <dbReference type="NCBI Taxonomy" id="1391627"/>
    <lineage>
        <taxon>Bacteria</taxon>
        <taxon>Pseudomonadati</taxon>
        <taxon>Bacteroidota</taxon>
        <taxon>Sphingobacteriia</taxon>
        <taxon>Sphingobacteriales</taxon>
        <taxon>Sphingobacteriaceae</taxon>
        <taxon>Mucilaginibacter</taxon>
    </lineage>
</organism>
<evidence type="ECO:0000256" key="4">
    <source>
        <dbReference type="ARBA" id="ARBA00022827"/>
    </source>
</evidence>
<evidence type="ECO:0000256" key="5">
    <source>
        <dbReference type="ARBA" id="ARBA00022946"/>
    </source>
</evidence>
<keyword evidence="9" id="KW-0812">Transmembrane</keyword>
<dbReference type="RefSeq" id="WP_091143513.1">
    <property type="nucleotide sequence ID" value="NZ_FNAI01000001.1"/>
</dbReference>
<name>A0A1G6TWP0_9SPHI</name>
<gene>
    <name evidence="12" type="ORF">SAMN05216464_101441</name>
</gene>
<keyword evidence="9" id="KW-1133">Transmembrane helix</keyword>
<dbReference type="SUPFAM" id="SSF51905">
    <property type="entry name" value="FAD/NAD(P)-binding domain"/>
    <property type="match status" value="1"/>
</dbReference>
<accession>A0A1G6TWP0</accession>
<dbReference type="GO" id="GO:0050136">
    <property type="term" value="F:NADH dehydrogenase (quinone) (non-electrogenic) activity"/>
    <property type="evidence" value="ECO:0007669"/>
    <property type="project" value="UniProtKB-EC"/>
</dbReference>
<feature type="domain" description="FAD/NAD(P)-binding" evidence="10">
    <location>
        <begin position="10"/>
        <end position="328"/>
    </location>
</feature>
<comment type="similarity">
    <text evidence="1">Belongs to the NADH dehydrogenase family.</text>
</comment>
<proteinExistence type="inferred from homology"/>
<keyword evidence="6" id="KW-0560">Oxidoreductase</keyword>
<dbReference type="EC" id="1.6.5.9" evidence="2"/>
<feature type="domain" description="External alternative NADH-ubiquinone oxidoreductase-like C-terminal" evidence="11">
    <location>
        <begin position="352"/>
        <end position="407"/>
    </location>
</feature>
<evidence type="ECO:0000256" key="3">
    <source>
        <dbReference type="ARBA" id="ARBA00022630"/>
    </source>
</evidence>
<dbReference type="AlphaFoldDB" id="A0A1G6TWP0"/>
<feature type="transmembrane region" description="Helical" evidence="9">
    <location>
        <begin position="378"/>
        <end position="404"/>
    </location>
</feature>